<evidence type="ECO:0000256" key="1">
    <source>
        <dbReference type="ARBA" id="ARBA00022729"/>
    </source>
</evidence>
<dbReference type="PANTHER" id="PTHR31836:SF22">
    <property type="entry name" value="RLPA-LIKE PROTEIN DOUBLE-PSI BETA-BARREL DOMAIN-CONTAINING PROTEIN"/>
    <property type="match status" value="1"/>
</dbReference>
<dbReference type="EMBL" id="KI925456">
    <property type="protein sequence ID" value="ETW84391.1"/>
    <property type="molecule type" value="Genomic_DNA"/>
</dbReference>
<name>W4KH73_HETIT</name>
<dbReference type="PANTHER" id="PTHR31836">
    <property type="match status" value="1"/>
</dbReference>
<dbReference type="KEGG" id="hir:HETIRDRAFT_416087"/>
<evidence type="ECO:0000256" key="2">
    <source>
        <dbReference type="SAM" id="SignalP"/>
    </source>
</evidence>
<feature type="chain" id="PRO_5004844253" description="RlpA-like protein double-psi beta-barrel domain-containing protein" evidence="2">
    <location>
        <begin position="20"/>
        <end position="249"/>
    </location>
</feature>
<evidence type="ECO:0008006" key="5">
    <source>
        <dbReference type="Google" id="ProtNLM"/>
    </source>
</evidence>
<dbReference type="OrthoDB" id="406505at2759"/>
<dbReference type="AlphaFoldDB" id="W4KH73"/>
<keyword evidence="4" id="KW-1185">Reference proteome</keyword>
<dbReference type="InParanoid" id="W4KH73"/>
<reference evidence="3 4" key="1">
    <citation type="journal article" date="2012" name="New Phytol.">
        <title>Insight into trade-off between wood decay and parasitism from the genome of a fungal forest pathogen.</title>
        <authorList>
            <person name="Olson A."/>
            <person name="Aerts A."/>
            <person name="Asiegbu F."/>
            <person name="Belbahri L."/>
            <person name="Bouzid O."/>
            <person name="Broberg A."/>
            <person name="Canback B."/>
            <person name="Coutinho P.M."/>
            <person name="Cullen D."/>
            <person name="Dalman K."/>
            <person name="Deflorio G."/>
            <person name="van Diepen L.T."/>
            <person name="Dunand C."/>
            <person name="Duplessis S."/>
            <person name="Durling M."/>
            <person name="Gonthier P."/>
            <person name="Grimwood J."/>
            <person name="Fossdal C.G."/>
            <person name="Hansson D."/>
            <person name="Henrissat B."/>
            <person name="Hietala A."/>
            <person name="Himmelstrand K."/>
            <person name="Hoffmeister D."/>
            <person name="Hogberg N."/>
            <person name="James T.Y."/>
            <person name="Karlsson M."/>
            <person name="Kohler A."/>
            <person name="Kues U."/>
            <person name="Lee Y.H."/>
            <person name="Lin Y.C."/>
            <person name="Lind M."/>
            <person name="Lindquist E."/>
            <person name="Lombard V."/>
            <person name="Lucas S."/>
            <person name="Lunden K."/>
            <person name="Morin E."/>
            <person name="Murat C."/>
            <person name="Park J."/>
            <person name="Raffaello T."/>
            <person name="Rouze P."/>
            <person name="Salamov A."/>
            <person name="Schmutz J."/>
            <person name="Solheim H."/>
            <person name="Stahlberg J."/>
            <person name="Velez H."/>
            <person name="de Vries R.P."/>
            <person name="Wiebenga A."/>
            <person name="Woodward S."/>
            <person name="Yakovlev I."/>
            <person name="Garbelotto M."/>
            <person name="Martin F."/>
            <person name="Grigoriev I.V."/>
            <person name="Stenlid J."/>
        </authorList>
    </citation>
    <scope>NUCLEOTIDE SEQUENCE [LARGE SCALE GENOMIC DNA]</scope>
    <source>
        <strain evidence="3 4">TC 32-1</strain>
    </source>
</reference>
<dbReference type="CDD" id="cd22191">
    <property type="entry name" value="DPBB_RlpA_EXP_N-like"/>
    <property type="match status" value="1"/>
</dbReference>
<evidence type="ECO:0000313" key="3">
    <source>
        <dbReference type="EMBL" id="ETW84391.1"/>
    </source>
</evidence>
<feature type="signal peptide" evidence="2">
    <location>
        <begin position="1"/>
        <end position="19"/>
    </location>
</feature>
<dbReference type="SUPFAM" id="SSF50685">
    <property type="entry name" value="Barwin-like endoglucanases"/>
    <property type="match status" value="1"/>
</dbReference>
<organism evidence="3 4">
    <name type="scientific">Heterobasidion irregulare (strain TC 32-1)</name>
    <dbReference type="NCBI Taxonomy" id="747525"/>
    <lineage>
        <taxon>Eukaryota</taxon>
        <taxon>Fungi</taxon>
        <taxon>Dikarya</taxon>
        <taxon>Basidiomycota</taxon>
        <taxon>Agaricomycotina</taxon>
        <taxon>Agaricomycetes</taxon>
        <taxon>Russulales</taxon>
        <taxon>Bondarzewiaceae</taxon>
        <taxon>Heterobasidion</taxon>
        <taxon>Heterobasidion annosum species complex</taxon>
    </lineage>
</organism>
<dbReference type="Gene3D" id="2.40.40.10">
    <property type="entry name" value="RlpA-like domain"/>
    <property type="match status" value="1"/>
</dbReference>
<accession>W4KH73</accession>
<proteinExistence type="predicted"/>
<protein>
    <recommendedName>
        <fullName evidence="5">RlpA-like protein double-psi beta-barrel domain-containing protein</fullName>
    </recommendedName>
</protein>
<evidence type="ECO:0000313" key="4">
    <source>
        <dbReference type="Proteomes" id="UP000030671"/>
    </source>
</evidence>
<keyword evidence="1 2" id="KW-0732">Signal</keyword>
<dbReference type="GeneID" id="20673288"/>
<dbReference type="RefSeq" id="XP_009544069.1">
    <property type="nucleotide sequence ID" value="XM_009545774.1"/>
</dbReference>
<dbReference type="Proteomes" id="UP000030671">
    <property type="component" value="Unassembled WGS sequence"/>
</dbReference>
<dbReference type="HOGENOM" id="CLU_075893_0_0_1"/>
<dbReference type="eggNOG" id="ENOG502S7JK">
    <property type="taxonomic scope" value="Eukaryota"/>
</dbReference>
<sequence>MLRLFTLSFLALYPALSTAATAGQPGPLSPAELRYSRSHSLGENYIFDNRDGWQSVNISDMLYKYSTSTGEASQIEAEGGNYGFDSIWKRSGKNYRKNPGKRPEEKSGGLGGIADTVKNMFKGLKGIGKAQDVTITWYTGHDLENPSCWSESQWAPTDASFACALTMDGWQSKPQCFKFLELCNTPKKCVFVRVVDTCAGCAKGSKHVDLTKAAFGQLADFDKGVLTVQMRMATEPESWIEKLWGPKAK</sequence>
<dbReference type="InterPro" id="IPR051477">
    <property type="entry name" value="Expansin_CellWall"/>
</dbReference>
<dbReference type="InterPro" id="IPR036908">
    <property type="entry name" value="RlpA-like_sf"/>
</dbReference>
<gene>
    <name evidence="3" type="ORF">HETIRDRAFT_416087</name>
</gene>